<dbReference type="OrthoDB" id="3789074at2"/>
<keyword evidence="1" id="KW-0732">Signal</keyword>
<dbReference type="HOGENOM" id="CLU_072299_0_0_11"/>
<comment type="caution">
    <text evidence="2">The sequence shown here is derived from an EMBL/GenBank/DDBJ whole genome shotgun (WGS) entry which is preliminary data.</text>
</comment>
<gene>
    <name evidence="2" type="ORF">HMPREF9336_01764</name>
</gene>
<proteinExistence type="predicted"/>
<accession>E5XQK1</accession>
<feature type="signal peptide" evidence="1">
    <location>
        <begin position="1"/>
        <end position="33"/>
    </location>
</feature>
<evidence type="ECO:0000256" key="1">
    <source>
        <dbReference type="SAM" id="SignalP"/>
    </source>
</evidence>
<dbReference type="EMBL" id="ACZI02000002">
    <property type="protein sequence ID" value="EFV13375.1"/>
    <property type="molecule type" value="Genomic_DNA"/>
</dbReference>
<dbReference type="Proteomes" id="UP000004816">
    <property type="component" value="Unassembled WGS sequence"/>
</dbReference>
<evidence type="ECO:0000313" key="3">
    <source>
        <dbReference type="Proteomes" id="UP000004816"/>
    </source>
</evidence>
<keyword evidence="3" id="KW-1185">Reference proteome</keyword>
<dbReference type="RefSeq" id="WP_007469523.1">
    <property type="nucleotide sequence ID" value="NZ_KI391953.1"/>
</dbReference>
<dbReference type="AlphaFoldDB" id="E5XQK1"/>
<reference evidence="2 3" key="1">
    <citation type="journal article" date="2011" name="Stand. Genomic Sci.">
        <title>High quality draft genome sequence of Segniliparus rugosus CDC 945(T)= (ATCC BAA-974(T)).</title>
        <authorList>
            <person name="Earl A.M."/>
            <person name="Desjardins C.A."/>
            <person name="Fitzgerald M.G."/>
            <person name="Arachchi H.M."/>
            <person name="Zeng Q."/>
            <person name="Mehta T."/>
            <person name="Griggs A."/>
            <person name="Birren B.W."/>
            <person name="Toney N.C."/>
            <person name="Carr J."/>
            <person name="Posey J."/>
            <person name="Butler W.R."/>
        </authorList>
    </citation>
    <scope>NUCLEOTIDE SEQUENCE [LARGE SCALE GENOMIC DNA]</scope>
    <source>
        <strain evidence="3">ATCC BAA-974 / DSM 45345 / CCUG 50838 / CIP 108380 / JCM 13579 / CDC 945</strain>
    </source>
</reference>
<evidence type="ECO:0000313" key="2">
    <source>
        <dbReference type="EMBL" id="EFV13375.1"/>
    </source>
</evidence>
<name>E5XQK1_SEGRC</name>
<dbReference type="eggNOG" id="ENOG5033BRH">
    <property type="taxonomic scope" value="Bacteria"/>
</dbReference>
<dbReference type="STRING" id="679197.HMPREF9336_01764"/>
<feature type="chain" id="PRO_5003202981" evidence="1">
    <location>
        <begin position="34"/>
        <end position="226"/>
    </location>
</feature>
<sequence length="226" mass="23222">MTTLPRVRSSVARCVSAAALAASALLPAAPAHAEALNGLFSLTPGSCAGSPQGSYFRMILPAGGENGPYLGNSDSPCGDNTVTPLAPGTDGGLISGKYQPQPASPFAGNGDATAGTVTRPVRFYGVLFATSTNQIDPQTKDQTALPVINRDGNTLSGDLSAFGVTWNNQLFNQGAPKPGGDLPGQTTPVKGTIDGNGNFTLTWTSQIVSGPFDGFTGYWHLQGHFH</sequence>
<protein>
    <submittedName>
        <fullName evidence="2">Uncharacterized protein</fullName>
    </submittedName>
</protein>
<organism evidence="2 3">
    <name type="scientific">Segniliparus rugosus (strain ATCC BAA-974 / DSM 45345 / CCUG 50838 / CIP 108380 / JCM 13579 / CDC 945)</name>
    <dbReference type="NCBI Taxonomy" id="679197"/>
    <lineage>
        <taxon>Bacteria</taxon>
        <taxon>Bacillati</taxon>
        <taxon>Actinomycetota</taxon>
        <taxon>Actinomycetes</taxon>
        <taxon>Mycobacteriales</taxon>
        <taxon>Segniliparaceae</taxon>
        <taxon>Segniliparus</taxon>
    </lineage>
</organism>